<feature type="compositionally biased region" description="Low complexity" evidence="1">
    <location>
        <begin position="412"/>
        <end position="423"/>
    </location>
</feature>
<dbReference type="EMBL" id="HBEM01028387">
    <property type="protein sequence ID" value="CAD8460428.1"/>
    <property type="molecule type" value="Transcribed_RNA"/>
</dbReference>
<dbReference type="AlphaFoldDB" id="A0A7S0H7I8"/>
<feature type="region of interest" description="Disordered" evidence="1">
    <location>
        <begin position="128"/>
        <end position="180"/>
    </location>
</feature>
<proteinExistence type="predicted"/>
<sequence>MRKPLKSPRSRDSLPVACGKRSRRESLSRRPGDSRRESIGPAAMIGLFSLGGSESSGTDLNTPRVTLVTTLEKELLPLFINTRKAKFVYRSVFVQCYRIRHWERWVRVTEILRRAFVPFDNDKFEPRSAEGAFQIGDPPTPRTPRNRNQTPKTPKRSQASTPRSAGSNRRSSLKSPKIPSSAAISPISLLLTPPKKDVTKDFGLPILDLKEINMPIRRIAYLTFGGKDPNYRLSVRGHAENRETVDGFAFKRRNELRFSPLAAWASDACHEKQFKHMRLFRLFLRKLFQDSKPCDLVEEYLGRVGASFLTEAEWTVPEFLFRVLATEVRVPDPEVFTPWEKGSWLPLEFYTFLWRQDAIVISLDDKPYADTDPKATVAAWKSWISRLCDSKSVKAMLILTTHRKSLTPNPFSSGPASLLPSASQTPNSLREVKTPASIPNPQLLPLTSGSLFNIKIEGNRVLQPPVPPSLTPSCSVMSSPFVSAASTPLSRTQRLILATSGGMPMEFISVNKGDWCDARAITPRDTNTGVLKSTSGGRSEGYTANEDTLEGFWEALERVTLKRQSPGLTRATSHPGV</sequence>
<reference evidence="2" key="1">
    <citation type="submission" date="2021-01" db="EMBL/GenBank/DDBJ databases">
        <authorList>
            <person name="Corre E."/>
            <person name="Pelletier E."/>
            <person name="Niang G."/>
            <person name="Scheremetjew M."/>
            <person name="Finn R."/>
            <person name="Kale V."/>
            <person name="Holt S."/>
            <person name="Cochrane G."/>
            <person name="Meng A."/>
            <person name="Brown T."/>
            <person name="Cohen L."/>
        </authorList>
    </citation>
    <scope>NUCLEOTIDE SEQUENCE</scope>
    <source>
        <strain evidence="2">CCMP2058</strain>
    </source>
</reference>
<accession>A0A7S0H7I8</accession>
<feature type="compositionally biased region" description="Basic and acidic residues" evidence="1">
    <location>
        <begin position="24"/>
        <end position="38"/>
    </location>
</feature>
<protein>
    <submittedName>
        <fullName evidence="2">Uncharacterized protein</fullName>
    </submittedName>
</protein>
<feature type="region of interest" description="Disordered" evidence="1">
    <location>
        <begin position="1"/>
        <end position="38"/>
    </location>
</feature>
<organism evidence="2">
    <name type="scientific">Amorphochlora amoebiformis</name>
    <dbReference type="NCBI Taxonomy" id="1561963"/>
    <lineage>
        <taxon>Eukaryota</taxon>
        <taxon>Sar</taxon>
        <taxon>Rhizaria</taxon>
        <taxon>Cercozoa</taxon>
        <taxon>Chlorarachniophyceae</taxon>
        <taxon>Amorphochlora</taxon>
    </lineage>
</organism>
<name>A0A7S0H7I8_9EUKA</name>
<gene>
    <name evidence="2" type="ORF">LAMO00422_LOCUS19386</name>
</gene>
<evidence type="ECO:0000313" key="2">
    <source>
        <dbReference type="EMBL" id="CAD8460428.1"/>
    </source>
</evidence>
<feature type="compositionally biased region" description="Polar residues" evidence="1">
    <location>
        <begin position="156"/>
        <end position="170"/>
    </location>
</feature>
<feature type="region of interest" description="Disordered" evidence="1">
    <location>
        <begin position="410"/>
        <end position="436"/>
    </location>
</feature>
<evidence type="ECO:0000256" key="1">
    <source>
        <dbReference type="SAM" id="MobiDB-lite"/>
    </source>
</evidence>